<feature type="non-terminal residue" evidence="10">
    <location>
        <position position="1"/>
    </location>
</feature>
<dbReference type="AlphaFoldDB" id="A0A7V5HN23"/>
<dbReference type="SUPFAM" id="SSF51905">
    <property type="entry name" value="FAD/NAD(P)-binding domain"/>
    <property type="match status" value="1"/>
</dbReference>
<sequence length="464" mass="51697">VGKHPNINLITYAEVVDVYGEVGNFHVKVRKKPRYVDVDKCVACGDCAEKCPVKLPDEFNRGMTIRKAIYIQLPQAVPAAYLIDEEHCLRLKTLKKSGREVCGLCLKACERDAINFDDKEEIIELNVGAVIIATGFEMYDPSQEPKYGYRRFPNVVTQLDFERILNADGPTKGELKRPSDNKPIKRIAFIQCVGSRNEREKGAGRYCSRVCCMITAKQAFMIKEHEPDVEVYVYYIDMRTAGKGFEEFYQRGRKEGITFLRGKPGKIEEDPETHNLILVAEDMDTGVLLENEVDMVVLATGLRPPQDLVELAQKFHLSRSEDGFLMEAHPKLRPAETPIDGVYLAGCVQFPKDIPDSVAQAGNAAANALGLLSKNYIEMTPLHPVIDLEKCIGCGLCEINCPYKAIRVVKTEKGKKAEVVEIACKGCGVCGASCPEGAIEMKYYSDKGIEAMIDALLEKKEVEV</sequence>
<evidence type="ECO:0000256" key="6">
    <source>
        <dbReference type="ARBA" id="ARBA00023002"/>
    </source>
</evidence>
<dbReference type="GO" id="GO:0046872">
    <property type="term" value="F:metal ion binding"/>
    <property type="evidence" value="ECO:0007669"/>
    <property type="project" value="UniProtKB-KW"/>
</dbReference>
<dbReference type="GO" id="GO:0016491">
    <property type="term" value="F:oxidoreductase activity"/>
    <property type="evidence" value="ECO:0007669"/>
    <property type="project" value="UniProtKB-KW"/>
</dbReference>
<dbReference type="GO" id="GO:0051539">
    <property type="term" value="F:4 iron, 4 sulfur cluster binding"/>
    <property type="evidence" value="ECO:0007669"/>
    <property type="project" value="UniProtKB-KW"/>
</dbReference>
<evidence type="ECO:0000256" key="1">
    <source>
        <dbReference type="ARBA" id="ARBA00001974"/>
    </source>
</evidence>
<protein>
    <submittedName>
        <fullName evidence="10">CoB--CoM heterodisulfide reductase iron-sulfur subunit A family protein</fullName>
    </submittedName>
</protein>
<dbReference type="InterPro" id="IPR036188">
    <property type="entry name" value="FAD/NAD-bd_sf"/>
</dbReference>
<keyword evidence="3" id="KW-0004">4Fe-4S</keyword>
<evidence type="ECO:0000256" key="4">
    <source>
        <dbReference type="ARBA" id="ARBA00022723"/>
    </source>
</evidence>
<reference evidence="10" key="1">
    <citation type="journal article" date="2020" name="mSystems">
        <title>Genome- and Community-Level Interaction Insights into Carbon Utilization and Element Cycling Functions of Hydrothermarchaeota in Hydrothermal Sediment.</title>
        <authorList>
            <person name="Zhou Z."/>
            <person name="Liu Y."/>
            <person name="Xu W."/>
            <person name="Pan J."/>
            <person name="Luo Z.H."/>
            <person name="Li M."/>
        </authorList>
    </citation>
    <scope>NUCLEOTIDE SEQUENCE [LARGE SCALE GENOMIC DNA]</scope>
    <source>
        <strain evidence="10">HyVt-96</strain>
    </source>
</reference>
<comment type="caution">
    <text evidence="10">The sequence shown here is derived from an EMBL/GenBank/DDBJ whole genome shotgun (WGS) entry which is preliminary data.</text>
</comment>
<evidence type="ECO:0000256" key="8">
    <source>
        <dbReference type="ARBA" id="ARBA00023014"/>
    </source>
</evidence>
<evidence type="ECO:0000313" key="10">
    <source>
        <dbReference type="EMBL" id="HHF53202.1"/>
    </source>
</evidence>
<dbReference type="PROSITE" id="PS51379">
    <property type="entry name" value="4FE4S_FER_2"/>
    <property type="match status" value="3"/>
</dbReference>
<accession>A0A7V5HN23</accession>
<comment type="cofactor">
    <cofactor evidence="1">
        <name>FAD</name>
        <dbReference type="ChEBI" id="CHEBI:57692"/>
    </cofactor>
</comment>
<evidence type="ECO:0000256" key="3">
    <source>
        <dbReference type="ARBA" id="ARBA00022485"/>
    </source>
</evidence>
<feature type="domain" description="4Fe-4S ferredoxin-type" evidence="9">
    <location>
        <begin position="382"/>
        <end position="411"/>
    </location>
</feature>
<evidence type="ECO:0000256" key="2">
    <source>
        <dbReference type="ARBA" id="ARBA00006561"/>
    </source>
</evidence>
<evidence type="ECO:0000256" key="7">
    <source>
        <dbReference type="ARBA" id="ARBA00023004"/>
    </source>
</evidence>
<dbReference type="SUPFAM" id="SSF54862">
    <property type="entry name" value="4Fe-4S ferredoxins"/>
    <property type="match status" value="1"/>
</dbReference>
<dbReference type="Pfam" id="PF14697">
    <property type="entry name" value="Fer4_21"/>
    <property type="match status" value="1"/>
</dbReference>
<evidence type="ECO:0000259" key="9">
    <source>
        <dbReference type="PROSITE" id="PS51379"/>
    </source>
</evidence>
<dbReference type="InterPro" id="IPR017900">
    <property type="entry name" value="4Fe4S_Fe_S_CS"/>
</dbReference>
<name>A0A7V5HN23_UNCW3</name>
<keyword evidence="7" id="KW-0408">Iron</keyword>
<dbReference type="EMBL" id="DRTX01000126">
    <property type="protein sequence ID" value="HHF53202.1"/>
    <property type="molecule type" value="Genomic_DNA"/>
</dbReference>
<gene>
    <name evidence="10" type="ORF">ENL43_02420</name>
</gene>
<dbReference type="InterPro" id="IPR039650">
    <property type="entry name" value="HdrA-like"/>
</dbReference>
<keyword evidence="5" id="KW-0285">Flavoprotein</keyword>
<dbReference type="PROSITE" id="PS00198">
    <property type="entry name" value="4FE4S_FER_1"/>
    <property type="match status" value="3"/>
</dbReference>
<comment type="similarity">
    <text evidence="2">Belongs to the HdrA family.</text>
</comment>
<keyword evidence="4" id="KW-0479">Metal-binding</keyword>
<keyword evidence="8" id="KW-0411">Iron-sulfur</keyword>
<dbReference type="Pfam" id="PF00037">
    <property type="entry name" value="Fer4"/>
    <property type="match status" value="1"/>
</dbReference>
<dbReference type="PANTHER" id="PTHR43498">
    <property type="entry name" value="FERREDOXIN:COB-COM HETERODISULFIDE REDUCTASE SUBUNIT A"/>
    <property type="match status" value="1"/>
</dbReference>
<feature type="domain" description="4Fe-4S ferredoxin-type" evidence="9">
    <location>
        <begin position="31"/>
        <end position="62"/>
    </location>
</feature>
<dbReference type="PANTHER" id="PTHR43498:SF1">
    <property type="entry name" value="COB--COM HETERODISULFIDE REDUCTASE IRON-SULFUR SUBUNIT A"/>
    <property type="match status" value="1"/>
</dbReference>
<evidence type="ECO:0000256" key="5">
    <source>
        <dbReference type="ARBA" id="ARBA00022827"/>
    </source>
</evidence>
<dbReference type="Proteomes" id="UP000886050">
    <property type="component" value="Unassembled WGS sequence"/>
</dbReference>
<dbReference type="Gene3D" id="3.30.70.20">
    <property type="match status" value="2"/>
</dbReference>
<keyword evidence="5" id="KW-0274">FAD</keyword>
<feature type="domain" description="4Fe-4S ferredoxin-type" evidence="9">
    <location>
        <begin position="415"/>
        <end position="444"/>
    </location>
</feature>
<dbReference type="Gene3D" id="3.50.50.60">
    <property type="entry name" value="FAD/NAD(P)-binding domain"/>
    <property type="match status" value="1"/>
</dbReference>
<keyword evidence="6" id="KW-0560">Oxidoreductase</keyword>
<organism evidence="10">
    <name type="scientific">candidate division WOR-3 bacterium</name>
    <dbReference type="NCBI Taxonomy" id="2052148"/>
    <lineage>
        <taxon>Bacteria</taxon>
        <taxon>Bacteria division WOR-3</taxon>
    </lineage>
</organism>
<dbReference type="InterPro" id="IPR017896">
    <property type="entry name" value="4Fe4S_Fe-S-bd"/>
</dbReference>
<proteinExistence type="inferred from homology"/>